<dbReference type="EMBL" id="OKRB01000007">
    <property type="protein sequence ID" value="SPE17574.1"/>
    <property type="molecule type" value="Genomic_DNA"/>
</dbReference>
<sequence length="103" mass="11961">MGGNFDAFWALRDMRESSLRAFSKAEEQRIFSPAQNRSGKRYCPITWSILLRDADIEATLRRLTIFCDANAREYRLECFGLRGARMKVYDFYHVAMAHVATNS</sequence>
<organism evidence="1 2">
    <name type="scientific">Candidatus Sulfuritelmatomonas gaucii</name>
    <dbReference type="NCBI Taxonomy" id="2043161"/>
    <lineage>
        <taxon>Bacteria</taxon>
        <taxon>Pseudomonadati</taxon>
        <taxon>Acidobacteriota</taxon>
        <taxon>Terriglobia</taxon>
        <taxon>Terriglobales</taxon>
        <taxon>Acidobacteriaceae</taxon>
        <taxon>Candidatus Sulfuritelmatomonas</taxon>
    </lineage>
</organism>
<reference evidence="2" key="1">
    <citation type="submission" date="2018-02" db="EMBL/GenBank/DDBJ databases">
        <authorList>
            <person name="Hausmann B."/>
        </authorList>
    </citation>
    <scope>NUCLEOTIDE SEQUENCE [LARGE SCALE GENOMIC DNA]</scope>
    <source>
        <strain evidence="2">Peat soil MAG SbA5</strain>
    </source>
</reference>
<dbReference type="AlphaFoldDB" id="A0A2N9L3G1"/>
<protein>
    <submittedName>
        <fullName evidence="1">Uncharacterized protein</fullName>
    </submittedName>
</protein>
<dbReference type="Proteomes" id="UP000239735">
    <property type="component" value="Unassembled WGS sequence"/>
</dbReference>
<proteinExistence type="predicted"/>
<accession>A0A2N9L3G1</accession>
<evidence type="ECO:0000313" key="1">
    <source>
        <dbReference type="EMBL" id="SPE17574.1"/>
    </source>
</evidence>
<evidence type="ECO:0000313" key="2">
    <source>
        <dbReference type="Proteomes" id="UP000239735"/>
    </source>
</evidence>
<name>A0A2N9L3G1_9BACT</name>
<gene>
    <name evidence="1" type="ORF">SBA5_1040009</name>
</gene>